<dbReference type="Gene3D" id="2.60.120.260">
    <property type="entry name" value="Galactose-binding domain-like"/>
    <property type="match status" value="1"/>
</dbReference>
<reference evidence="2 3" key="1">
    <citation type="submission" date="2020-08" db="EMBL/GenBank/DDBJ databases">
        <title>Sequencing the genomes of 1000 actinobacteria strains.</title>
        <authorList>
            <person name="Klenk H.-P."/>
        </authorList>
    </citation>
    <scope>NUCLEOTIDE SEQUENCE [LARGE SCALE GENOMIC DNA]</scope>
    <source>
        <strain evidence="2 3">DSM 45809</strain>
    </source>
</reference>
<keyword evidence="3" id="KW-1185">Reference proteome</keyword>
<dbReference type="InterPro" id="IPR008979">
    <property type="entry name" value="Galactose-bd-like_sf"/>
</dbReference>
<dbReference type="Proteomes" id="UP000546162">
    <property type="component" value="Unassembled WGS sequence"/>
</dbReference>
<keyword evidence="1" id="KW-0732">Signal</keyword>
<feature type="chain" id="PRO_5031255687" description="Cellulase (Glycosyl hydrolase family 5)" evidence="1">
    <location>
        <begin position="33"/>
        <end position="499"/>
    </location>
</feature>
<dbReference type="EMBL" id="JACHNB010000001">
    <property type="protein sequence ID" value="MBB4744160.1"/>
    <property type="molecule type" value="Genomic_DNA"/>
</dbReference>
<feature type="signal peptide" evidence="1">
    <location>
        <begin position="1"/>
        <end position="32"/>
    </location>
</feature>
<name>A0A7W7H525_9ACTN</name>
<dbReference type="SUPFAM" id="SSF49785">
    <property type="entry name" value="Galactose-binding domain-like"/>
    <property type="match status" value="1"/>
</dbReference>
<evidence type="ECO:0000313" key="3">
    <source>
        <dbReference type="Proteomes" id="UP000546162"/>
    </source>
</evidence>
<dbReference type="InterPro" id="IPR017853">
    <property type="entry name" value="GH"/>
</dbReference>
<protein>
    <recommendedName>
        <fullName evidence="4">Cellulase (Glycosyl hydrolase family 5)</fullName>
    </recommendedName>
</protein>
<evidence type="ECO:0000256" key="1">
    <source>
        <dbReference type="SAM" id="SignalP"/>
    </source>
</evidence>
<evidence type="ECO:0008006" key="4">
    <source>
        <dbReference type="Google" id="ProtNLM"/>
    </source>
</evidence>
<organism evidence="2 3">
    <name type="scientific">Actinoplanes octamycinicus</name>
    <dbReference type="NCBI Taxonomy" id="135948"/>
    <lineage>
        <taxon>Bacteria</taxon>
        <taxon>Bacillati</taxon>
        <taxon>Actinomycetota</taxon>
        <taxon>Actinomycetes</taxon>
        <taxon>Micromonosporales</taxon>
        <taxon>Micromonosporaceae</taxon>
        <taxon>Actinoplanes</taxon>
    </lineage>
</organism>
<dbReference type="AlphaFoldDB" id="A0A7W7H525"/>
<dbReference type="RefSeq" id="WP_185044359.1">
    <property type="nucleotide sequence ID" value="NZ_BAABFG010000005.1"/>
</dbReference>
<evidence type="ECO:0000313" key="2">
    <source>
        <dbReference type="EMBL" id="MBB4744160.1"/>
    </source>
</evidence>
<accession>A0A7W7H525</accession>
<sequence>MSIRNRATALASTILASSLLFGSVLAASPAQAAEGTDTTAVAAVAPTLAGRLAAVKVAKTINYYPSNAGWSAMWTGFDPVAIDADLAKAAELGATNVRVIVFPDAFGYPAPKVEYTEKLRKFVSIADAYGMTVKFTLFDWWEGYSDAARSIAWAKAILDPYKDDPRVIAVELKNEFQPANADAVAWVRQLIPAVRAAAPAMPLTLSVDGGTGAAGMASIKASLVNTPLDYYDFHFYGNSERSLAEIRKAQAAVSPSPIVIGETGVSSSATSEGEQALYLARVFRAATEAGVGSVAPWTLNDFSAGAIPSNSTVSTIPAQYTFGLFHADGSAKLAASVVRTAWTTGTMPNSFLNLSFEAADVDSPWKRNLPDAGTGVVTGDMPRVGARSLKFTGTTRTSAGLPSMRVAPITPVQPGYKWRAEAFARGFNATGITEISLSWFDANGKWISESTSNRLPVGNTTWTKLVVDTVAPAGAAAVQLHLKNADNTGTVYFDDVAIS</sequence>
<dbReference type="Gene3D" id="3.20.20.80">
    <property type="entry name" value="Glycosidases"/>
    <property type="match status" value="1"/>
</dbReference>
<proteinExistence type="predicted"/>
<comment type="caution">
    <text evidence="2">The sequence shown here is derived from an EMBL/GenBank/DDBJ whole genome shotgun (WGS) entry which is preliminary data.</text>
</comment>
<gene>
    <name evidence="2" type="ORF">BJY16_007619</name>
</gene>
<dbReference type="SUPFAM" id="SSF51445">
    <property type="entry name" value="(Trans)glycosidases"/>
    <property type="match status" value="1"/>
</dbReference>